<feature type="signal peptide" evidence="1">
    <location>
        <begin position="1"/>
        <end position="21"/>
    </location>
</feature>
<protein>
    <recommendedName>
        <fullName evidence="4">DUF5666 domain-containing protein</fullName>
    </recommendedName>
</protein>
<evidence type="ECO:0000256" key="1">
    <source>
        <dbReference type="SAM" id="SignalP"/>
    </source>
</evidence>
<dbReference type="Proteomes" id="UP000626370">
    <property type="component" value="Unassembled WGS sequence"/>
</dbReference>
<accession>A0ABQ3III8</accession>
<evidence type="ECO:0008006" key="4">
    <source>
        <dbReference type="Google" id="ProtNLM"/>
    </source>
</evidence>
<dbReference type="EMBL" id="BNAH01000002">
    <property type="protein sequence ID" value="GHE81321.1"/>
    <property type="molecule type" value="Genomic_DNA"/>
</dbReference>
<feature type="chain" id="PRO_5046891147" description="DUF5666 domain-containing protein" evidence="1">
    <location>
        <begin position="22"/>
        <end position="164"/>
    </location>
</feature>
<keyword evidence="1" id="KW-0732">Signal</keyword>
<evidence type="ECO:0000313" key="2">
    <source>
        <dbReference type="EMBL" id="GHE81321.1"/>
    </source>
</evidence>
<comment type="caution">
    <text evidence="2">The sequence shown here is derived from an EMBL/GenBank/DDBJ whole genome shotgun (WGS) entry which is preliminary data.</text>
</comment>
<keyword evidence="3" id="KW-1185">Reference proteome</keyword>
<evidence type="ECO:0000313" key="3">
    <source>
        <dbReference type="Proteomes" id="UP000626370"/>
    </source>
</evidence>
<dbReference type="RefSeq" id="WP_229816996.1">
    <property type="nucleotide sequence ID" value="NZ_BNAH01000002.1"/>
</dbReference>
<sequence length="164" mass="18393">MNTIKTNLIPLLFILPAPIFAAQNDINIKAIQACSFIENNDNRLHCYDKVVAGSSSPQPTANQKHKPMAETVATQKVPDDFGIEYKEVDKDKGIVVKAKITSITKTLRGKFIITLDNSQVWSQTNSEKIYLKENDTVLIKRGLLSSYKLNKEGQSRSVRVTRTK</sequence>
<gene>
    <name evidence="2" type="ORF">GCM10011501_06820</name>
</gene>
<reference evidence="3" key="1">
    <citation type="journal article" date="2019" name="Int. J. Syst. Evol. Microbiol.">
        <title>The Global Catalogue of Microorganisms (GCM) 10K type strain sequencing project: providing services to taxonomists for standard genome sequencing and annotation.</title>
        <authorList>
            <consortium name="The Broad Institute Genomics Platform"/>
            <consortium name="The Broad Institute Genome Sequencing Center for Infectious Disease"/>
            <person name="Wu L."/>
            <person name="Ma J."/>
        </authorList>
    </citation>
    <scope>NUCLEOTIDE SEQUENCE [LARGE SCALE GENOMIC DNA]</scope>
    <source>
        <strain evidence="3">CGMCC 1.15922</strain>
    </source>
</reference>
<proteinExistence type="predicted"/>
<organism evidence="2 3">
    <name type="scientific">Thalassotalea profundi</name>
    <dbReference type="NCBI Taxonomy" id="2036687"/>
    <lineage>
        <taxon>Bacteria</taxon>
        <taxon>Pseudomonadati</taxon>
        <taxon>Pseudomonadota</taxon>
        <taxon>Gammaproteobacteria</taxon>
        <taxon>Alteromonadales</taxon>
        <taxon>Colwelliaceae</taxon>
        <taxon>Thalassotalea</taxon>
    </lineage>
</organism>
<name>A0ABQ3III8_9GAMM</name>